<accession>A0ABV8SE21</accession>
<evidence type="ECO:0000256" key="3">
    <source>
        <dbReference type="ARBA" id="ARBA00022553"/>
    </source>
</evidence>
<dbReference type="PANTHER" id="PTHR34220:SF7">
    <property type="entry name" value="SENSOR HISTIDINE KINASE YPDA"/>
    <property type="match status" value="1"/>
</dbReference>
<dbReference type="EC" id="2.7.13.3" evidence="9"/>
<dbReference type="RefSeq" id="WP_204606204.1">
    <property type="nucleotide sequence ID" value="NZ_JBHSED010000036.1"/>
</dbReference>
<dbReference type="PROSITE" id="PS50885">
    <property type="entry name" value="HAMP"/>
    <property type="match status" value="1"/>
</dbReference>
<evidence type="ECO:0000313" key="9">
    <source>
        <dbReference type="EMBL" id="MFC4305168.1"/>
    </source>
</evidence>
<keyword evidence="6 7" id="KW-0472">Membrane</keyword>
<keyword evidence="2" id="KW-1003">Cell membrane</keyword>
<keyword evidence="10" id="KW-1185">Reference proteome</keyword>
<dbReference type="InterPro" id="IPR036890">
    <property type="entry name" value="HATPase_C_sf"/>
</dbReference>
<protein>
    <submittedName>
        <fullName evidence="9">Sensor histidine kinase</fullName>
        <ecNumber evidence="9">2.7.13.3</ecNumber>
    </submittedName>
</protein>
<organism evidence="9 10">
    <name type="scientific">Cohnella boryungensis</name>
    <dbReference type="NCBI Taxonomy" id="768479"/>
    <lineage>
        <taxon>Bacteria</taxon>
        <taxon>Bacillati</taxon>
        <taxon>Bacillota</taxon>
        <taxon>Bacilli</taxon>
        <taxon>Bacillales</taxon>
        <taxon>Paenibacillaceae</taxon>
        <taxon>Cohnella</taxon>
    </lineage>
</organism>
<dbReference type="Gene3D" id="3.30.565.10">
    <property type="entry name" value="Histidine kinase-like ATPase, C-terminal domain"/>
    <property type="match status" value="1"/>
</dbReference>
<dbReference type="Pfam" id="PF06580">
    <property type="entry name" value="His_kinase"/>
    <property type="match status" value="1"/>
</dbReference>
<keyword evidence="7" id="KW-1133">Transmembrane helix</keyword>
<proteinExistence type="predicted"/>
<dbReference type="InterPro" id="IPR010559">
    <property type="entry name" value="Sig_transdc_His_kin_internal"/>
</dbReference>
<dbReference type="GO" id="GO:0004673">
    <property type="term" value="F:protein histidine kinase activity"/>
    <property type="evidence" value="ECO:0007669"/>
    <property type="project" value="UniProtKB-EC"/>
</dbReference>
<evidence type="ECO:0000313" key="10">
    <source>
        <dbReference type="Proteomes" id="UP001595755"/>
    </source>
</evidence>
<sequence length="604" mass="69292">MRQPKAWLGFVNDIPITWKFILIFILCVLIPILTINALFFQQISQYARAREETNIRMTLDRVSKKVMDIVQGGVAVSHSIATDRSLYEALDFHYPGLVDFYDTYAGSLRDKMKPYLSAYPYIENISIYTGNASIANGGSYLILDQTVKDAEWFPELVQSPGVRVFVHLGADPLNVKNPKAYFSVFRKLNEYPIYNRYEKYLKIDIKVANIDEILRQEKPYLELSIKDGEGRSVFPSASFLSASKPEIPPTKTEEKLTYASELGTPSYLTGWRVVGAANANLFQTQQAESERYIWMLALISTLVPTSLIFIILRSYIYRVKRLSRHMDKAQNEKFVPINLPEGKDEIGGLIRSFNRMTLTIESLINDVYKLEIQQKDLQLEYVRAELKLLQSQVNPHFLFNTLNALFVVSAKKGYDEVTDTIKSLSQLLRRMLSWSDEPVTVEEELRFTEMYLKIEKFRFTERFDYRFDTDEASISCLVPKMCIQPLVENACKHGLQSVKGRRFIRIETRKIGPYVTVLVEDNGIGIDEARLSEIRAQMNEGLDADENVGLRNVYKRLKLHYGERVDFDIASEAGEGTRIVFRIPAMPASGEEETDYVYGAAGRR</sequence>
<dbReference type="PANTHER" id="PTHR34220">
    <property type="entry name" value="SENSOR HISTIDINE KINASE YPDA"/>
    <property type="match status" value="1"/>
</dbReference>
<evidence type="ECO:0000256" key="5">
    <source>
        <dbReference type="ARBA" id="ARBA00022777"/>
    </source>
</evidence>
<evidence type="ECO:0000256" key="7">
    <source>
        <dbReference type="SAM" id="Phobius"/>
    </source>
</evidence>
<dbReference type="InterPro" id="IPR050640">
    <property type="entry name" value="Bact_2-comp_sensor_kinase"/>
</dbReference>
<keyword evidence="7" id="KW-0812">Transmembrane</keyword>
<dbReference type="InterPro" id="IPR003660">
    <property type="entry name" value="HAMP_dom"/>
</dbReference>
<comment type="subcellular location">
    <subcellularLocation>
        <location evidence="1">Cell membrane</location>
        <topology evidence="1">Multi-pass membrane protein</topology>
    </subcellularLocation>
</comment>
<evidence type="ECO:0000256" key="4">
    <source>
        <dbReference type="ARBA" id="ARBA00022679"/>
    </source>
</evidence>
<reference evidence="10" key="1">
    <citation type="journal article" date="2019" name="Int. J. Syst. Evol. Microbiol.">
        <title>The Global Catalogue of Microorganisms (GCM) 10K type strain sequencing project: providing services to taxonomists for standard genome sequencing and annotation.</title>
        <authorList>
            <consortium name="The Broad Institute Genomics Platform"/>
            <consortium name="The Broad Institute Genome Sequencing Center for Infectious Disease"/>
            <person name="Wu L."/>
            <person name="Ma J."/>
        </authorList>
    </citation>
    <scope>NUCLEOTIDE SEQUENCE [LARGE SCALE GENOMIC DNA]</scope>
    <source>
        <strain evidence="10">CGMCC 4.1641</strain>
    </source>
</reference>
<keyword evidence="4 9" id="KW-0808">Transferase</keyword>
<dbReference type="Gene3D" id="6.10.340.10">
    <property type="match status" value="1"/>
</dbReference>
<feature type="transmembrane region" description="Helical" evidence="7">
    <location>
        <begin position="20"/>
        <end position="40"/>
    </location>
</feature>
<feature type="transmembrane region" description="Helical" evidence="7">
    <location>
        <begin position="292"/>
        <end position="316"/>
    </location>
</feature>
<evidence type="ECO:0000256" key="1">
    <source>
        <dbReference type="ARBA" id="ARBA00004651"/>
    </source>
</evidence>
<gene>
    <name evidence="9" type="ORF">ACFO1S_17180</name>
</gene>
<dbReference type="Proteomes" id="UP001595755">
    <property type="component" value="Unassembled WGS sequence"/>
</dbReference>
<evidence type="ECO:0000256" key="2">
    <source>
        <dbReference type="ARBA" id="ARBA00022475"/>
    </source>
</evidence>
<dbReference type="CDD" id="cd06225">
    <property type="entry name" value="HAMP"/>
    <property type="match status" value="1"/>
</dbReference>
<dbReference type="Pfam" id="PF02518">
    <property type="entry name" value="HATPase_c"/>
    <property type="match status" value="1"/>
</dbReference>
<dbReference type="InterPro" id="IPR003594">
    <property type="entry name" value="HATPase_dom"/>
</dbReference>
<feature type="domain" description="HAMP" evidence="8">
    <location>
        <begin position="313"/>
        <end position="365"/>
    </location>
</feature>
<name>A0ABV8SE21_9BACL</name>
<comment type="caution">
    <text evidence="9">The sequence shown here is derived from an EMBL/GenBank/DDBJ whole genome shotgun (WGS) entry which is preliminary data.</text>
</comment>
<keyword evidence="3" id="KW-0597">Phosphoprotein</keyword>
<dbReference type="EMBL" id="JBHSED010000036">
    <property type="protein sequence ID" value="MFC4305168.1"/>
    <property type="molecule type" value="Genomic_DNA"/>
</dbReference>
<keyword evidence="5 9" id="KW-0418">Kinase</keyword>
<evidence type="ECO:0000259" key="8">
    <source>
        <dbReference type="PROSITE" id="PS50885"/>
    </source>
</evidence>
<dbReference type="SUPFAM" id="SSF55874">
    <property type="entry name" value="ATPase domain of HSP90 chaperone/DNA topoisomerase II/histidine kinase"/>
    <property type="match status" value="1"/>
</dbReference>
<evidence type="ECO:0000256" key="6">
    <source>
        <dbReference type="ARBA" id="ARBA00023136"/>
    </source>
</evidence>